<name>A0A3B0YND6_9ZZZZ</name>
<dbReference type="AlphaFoldDB" id="A0A3B0YND6"/>
<proteinExistence type="predicted"/>
<evidence type="ECO:0000313" key="1">
    <source>
        <dbReference type="EMBL" id="VAW78180.1"/>
    </source>
</evidence>
<gene>
    <name evidence="1" type="ORF">MNBD_GAMMA12-1134</name>
</gene>
<protein>
    <recommendedName>
        <fullName evidence="2">Retron-type RNA-directed DNA polymerase</fullName>
    </recommendedName>
</protein>
<sequence length="74" mass="8393">MAYWRRRRKPRTKVRSPMKLGVRVQSAVACSITSKGPWRSAKTRGIQQALSNAYLKSQGLVALRDGWMDQASPF</sequence>
<accession>A0A3B0YND6</accession>
<organism evidence="1">
    <name type="scientific">hydrothermal vent metagenome</name>
    <dbReference type="NCBI Taxonomy" id="652676"/>
    <lineage>
        <taxon>unclassified sequences</taxon>
        <taxon>metagenomes</taxon>
        <taxon>ecological metagenomes</taxon>
    </lineage>
</organism>
<reference evidence="1" key="1">
    <citation type="submission" date="2018-06" db="EMBL/GenBank/DDBJ databases">
        <authorList>
            <person name="Zhirakovskaya E."/>
        </authorList>
    </citation>
    <scope>NUCLEOTIDE SEQUENCE</scope>
</reference>
<dbReference type="EMBL" id="UOFL01000145">
    <property type="protein sequence ID" value="VAW78180.1"/>
    <property type="molecule type" value="Genomic_DNA"/>
</dbReference>
<evidence type="ECO:0008006" key="2">
    <source>
        <dbReference type="Google" id="ProtNLM"/>
    </source>
</evidence>